<feature type="transmembrane region" description="Helical" evidence="1">
    <location>
        <begin position="63"/>
        <end position="84"/>
    </location>
</feature>
<keyword evidence="1" id="KW-1133">Transmembrane helix</keyword>
<feature type="transmembrane region" description="Helical" evidence="1">
    <location>
        <begin position="90"/>
        <end position="115"/>
    </location>
</feature>
<dbReference type="AlphaFoldDB" id="A0A3B1ACC2"/>
<evidence type="ECO:0000256" key="1">
    <source>
        <dbReference type="SAM" id="Phobius"/>
    </source>
</evidence>
<keyword evidence="1" id="KW-0472">Membrane</keyword>
<evidence type="ECO:0000313" key="2">
    <source>
        <dbReference type="EMBL" id="VAW97693.1"/>
    </source>
</evidence>
<dbReference type="EMBL" id="UOFT01000061">
    <property type="protein sequence ID" value="VAW97693.1"/>
    <property type="molecule type" value="Genomic_DNA"/>
</dbReference>
<evidence type="ECO:0008006" key="3">
    <source>
        <dbReference type="Google" id="ProtNLM"/>
    </source>
</evidence>
<accession>A0A3B1ACC2</accession>
<keyword evidence="1" id="KW-0812">Transmembrane</keyword>
<organism evidence="2">
    <name type="scientific">hydrothermal vent metagenome</name>
    <dbReference type="NCBI Taxonomy" id="652676"/>
    <lineage>
        <taxon>unclassified sequences</taxon>
        <taxon>metagenomes</taxon>
        <taxon>ecological metagenomes</taxon>
    </lineage>
</organism>
<name>A0A3B1ACC2_9ZZZZ</name>
<protein>
    <recommendedName>
        <fullName evidence="3">DUF1269 domain-containing protein</fullName>
    </recommendedName>
</protein>
<gene>
    <name evidence="2" type="ORF">MNBD_GAMMA23-595</name>
</gene>
<sequence>MIRRMYFMIPDVSLARTIHNELLLSRVAESKMHVIAREDVDLNDLPEANILQKSDLIHSVQRGIPLGGLTGVILGAIVVSLGMVSPGYEGVTIMLTFFAGLFLGIFASLLIAVNVPNTRHTRFEKDLASGKILFIVDVPVEKVAEISEMVTRHHPEADMKGLEPNIPAFP</sequence>
<proteinExistence type="predicted"/>
<reference evidence="2" key="1">
    <citation type="submission" date="2018-06" db="EMBL/GenBank/DDBJ databases">
        <authorList>
            <person name="Zhirakovskaya E."/>
        </authorList>
    </citation>
    <scope>NUCLEOTIDE SEQUENCE</scope>
</reference>